<reference evidence="2" key="1">
    <citation type="submission" date="2021-01" db="EMBL/GenBank/DDBJ databases">
        <title>Modified the classification status of verrucomicrobia.</title>
        <authorList>
            <person name="Feng X."/>
        </authorList>
    </citation>
    <scope>NUCLEOTIDE SEQUENCE</scope>
    <source>
        <strain evidence="2">KCTC 22041</strain>
    </source>
</reference>
<feature type="chain" id="PRO_5037877380" evidence="1">
    <location>
        <begin position="23"/>
        <end position="116"/>
    </location>
</feature>
<evidence type="ECO:0000256" key="1">
    <source>
        <dbReference type="SAM" id="SignalP"/>
    </source>
</evidence>
<evidence type="ECO:0000313" key="3">
    <source>
        <dbReference type="Proteomes" id="UP000603141"/>
    </source>
</evidence>
<proteinExistence type="predicted"/>
<evidence type="ECO:0000313" key="2">
    <source>
        <dbReference type="EMBL" id="MBK1884263.1"/>
    </source>
</evidence>
<name>A0A934S9F5_9BACT</name>
<accession>A0A934S9F5</accession>
<keyword evidence="3" id="KW-1185">Reference proteome</keyword>
<organism evidence="2 3">
    <name type="scientific">Luteolibacter pohnpeiensis</name>
    <dbReference type="NCBI Taxonomy" id="454153"/>
    <lineage>
        <taxon>Bacteria</taxon>
        <taxon>Pseudomonadati</taxon>
        <taxon>Verrucomicrobiota</taxon>
        <taxon>Verrucomicrobiia</taxon>
        <taxon>Verrucomicrobiales</taxon>
        <taxon>Verrucomicrobiaceae</taxon>
        <taxon>Luteolibacter</taxon>
    </lineage>
</organism>
<dbReference type="AlphaFoldDB" id="A0A934S9F5"/>
<feature type="signal peptide" evidence="1">
    <location>
        <begin position="1"/>
        <end position="22"/>
    </location>
</feature>
<dbReference type="PROSITE" id="PS51257">
    <property type="entry name" value="PROKAR_LIPOPROTEIN"/>
    <property type="match status" value="1"/>
</dbReference>
<dbReference type="Proteomes" id="UP000603141">
    <property type="component" value="Unassembled WGS sequence"/>
</dbReference>
<dbReference type="RefSeq" id="WP_200273291.1">
    <property type="nucleotide sequence ID" value="NZ_JAENIJ010000040.1"/>
</dbReference>
<protein>
    <submittedName>
        <fullName evidence="2">Uncharacterized protein</fullName>
    </submittedName>
</protein>
<dbReference type="EMBL" id="JAENIJ010000040">
    <property type="protein sequence ID" value="MBK1884263.1"/>
    <property type="molecule type" value="Genomic_DNA"/>
</dbReference>
<comment type="caution">
    <text evidence="2">The sequence shown here is derived from an EMBL/GenBank/DDBJ whole genome shotgun (WGS) entry which is preliminary data.</text>
</comment>
<keyword evidence="1" id="KW-0732">Signal</keyword>
<sequence>MKKIRKSLISLLMLLLCGCANTNPSPAYNLELNKVKEFVKVGDDIYSAKEKLKKIGKDCSEVYDPTGLGDNLMMIVNHENLTPTGGFLYAAGINVNNSLISTVIEANMNGVITSIE</sequence>
<gene>
    <name evidence="2" type="ORF">JIN85_17725</name>
</gene>